<evidence type="ECO:0000256" key="3">
    <source>
        <dbReference type="ARBA" id="ARBA00022833"/>
    </source>
</evidence>
<dbReference type="Pfam" id="PF24756">
    <property type="entry name" value="THD_CWZF3-5-7"/>
    <property type="match status" value="1"/>
</dbReference>
<protein>
    <recommendedName>
        <fullName evidence="5">CW-type domain-containing protein</fullName>
    </recommendedName>
</protein>
<keyword evidence="1" id="KW-0479">Metal-binding</keyword>
<feature type="domain" description="CW-type" evidence="5">
    <location>
        <begin position="661"/>
        <end position="714"/>
    </location>
</feature>
<dbReference type="Gramene" id="PHT86268">
    <property type="protein sequence ID" value="PHT86268"/>
    <property type="gene ID" value="T459_08374"/>
</dbReference>
<name>A0A2G2ZWC4_CAPAN</name>
<dbReference type="GO" id="GO:0008270">
    <property type="term" value="F:zinc ion binding"/>
    <property type="evidence" value="ECO:0007669"/>
    <property type="project" value="UniProtKB-KW"/>
</dbReference>
<feature type="compositionally biased region" description="Acidic residues" evidence="4">
    <location>
        <begin position="44"/>
        <end position="53"/>
    </location>
</feature>
<dbReference type="PROSITE" id="PS51050">
    <property type="entry name" value="ZF_CW"/>
    <property type="match status" value="1"/>
</dbReference>
<feature type="compositionally biased region" description="Polar residues" evidence="4">
    <location>
        <begin position="803"/>
        <end position="820"/>
    </location>
</feature>
<evidence type="ECO:0000313" key="7">
    <source>
        <dbReference type="Proteomes" id="UP000222542"/>
    </source>
</evidence>
<feature type="compositionally biased region" description="Polar residues" evidence="4">
    <location>
        <begin position="1358"/>
        <end position="1376"/>
    </location>
</feature>
<feature type="compositionally biased region" description="Polar residues" evidence="4">
    <location>
        <begin position="171"/>
        <end position="183"/>
    </location>
</feature>
<dbReference type="InterPro" id="IPR011124">
    <property type="entry name" value="Znf_CW"/>
</dbReference>
<sequence>MISIGSSRDGRKGIGLGFDGGRREMIMEETELEEGEAYSYDDNNNNDDDDSTIDPDVSLSYLDEKLHNVLGHFQRDFEGGVSAENLGSRFGGYGSFLPTHQHSPSWSHPRTPPEANNNNRQISPNNLLPEGGRQTSLESSSTSLSGRPVASSVRSAAVAALKAPQFKGERNSAQPTTQAVDSNSKSEKVKNPRNASVQKTLKVRIKVGTKNLSTRKNAEIYSGLGLDVSPSSSLDGSPINSEGVSRDLQVSPDESPTSILQIMTSHPMRDILLLSPLSDELISLTENEKLWGKCGYEEKKKANLETLALANGTHYANGEVSEASKLKACNKDSKRKGYDNQNGSALLSKKEIDIDGLACEELVSKALKLPLLSNPFADPPKDAEKTVDISKTATKGKTKEASSQRASKKSFLPVTAIDPNSVEGSGGKVSSSRRTTEIKGTECNDHNSGYLKKEGHNEEEKADDSSNNGKTKDGNAPNIDAVSPLRQSSRQKSSSSNEDGMKQAPEKEHFASRDAMKPKGNQCHNAQSTELIKEGSVADSFIASKGKKTSSSNILLSKSDSEDMKNNLARDRYKEFFGDVELELEDAETGLEQIHSKEMLKGSDAISKKRLERNSSLKEKVNGRKTEKPFASAEYPRFASNGASHTVCESNPAAPPGAGAPVVKEDWVCCDKCQTWRILPLGTDPASLPKKWVCRLQTWLPGMNRCGINEEETTKALRALYQVPMSGSIAPASDKQYSPHEYPGGALSGLTSIDNLQASQDHPKAGIQAVDAAGKKIYGSKGVSSVIKQEGSLPLNGVKRNHQGTPNSRSSNGITNTLTDENGHQLVALPSSSIIETQSRKQKEKRRSLENHSEGGIKNPKTRSISETDLDGATAKKFKRDDVHYDDDPTGAKPGQSSSTGLSNSGSEKVRDKYKYKKSKTDSFKNLSLAKNPESHTLDGSVHKCDSKDSLKKRKWSECQNPETQPPRDIIEETCDNGSRKEKKARVSKSGGKDSSRSRASGGTDGKGRGKKGGLVGQDLDSTLPQRSADAADPSKRDLSALQHSVAATSSSSKVSGSHKNRASLQEQKGSPVESVSSSPLRISKKDIGSSTKRNPKRKDDHKNANSIPSSTPRSSYGENDRCSNRSGLTKKEEASSGKHHGMESSGLDYQEKDVQDVSGATIKAKIPGLDFATHQDTDATADPLGQANQHACRTENSDQGLNNERRNSQFHNNGSTSKDEKALLAQRKEKSRTVRSDSGKCKTKDTDNSNESSDRRIDEGKLTSGRNKGEDKSGASSDRLQQGSKKDSFGKLLNENVKGDIQSKFGDHDDAEVKLDVMSSVDKRQAALTDRDDGRLFRKLTSDKTQKIEVPEKGKSNLPSPSIRGQSETVQSSQPVPAFKREGVANLLAVDAFEGEMLNASGQGKKSESHSGNTPNSLQHSTLAAHKVRDPDARSPIRKDSANQAAGNAIKEATNLKHMADRLKNSGSSESTSLYFQATLKFLHGASLLESCSDSAKHSEMNQSRQIYSSTAKLCDFVAHEYERLKDMAAVSLAYKCMEVAYMRVVYSSHFNANRYRNELQTALQIFPPGESPSSSASDVDNLNNPTMVDKVALAKGVASPQVAGTHVISARNRASFTRLFNFAQEVNLGMDASRKSRVAFAAAYPGHDTECKEPALSVKKALDFNFQDVDGLLRLVRIAMEAISR</sequence>
<organism evidence="6 7">
    <name type="scientific">Capsicum annuum</name>
    <name type="common">Capsicum pepper</name>
    <dbReference type="NCBI Taxonomy" id="4072"/>
    <lineage>
        <taxon>Eukaryota</taxon>
        <taxon>Viridiplantae</taxon>
        <taxon>Streptophyta</taxon>
        <taxon>Embryophyta</taxon>
        <taxon>Tracheophyta</taxon>
        <taxon>Spermatophyta</taxon>
        <taxon>Magnoliopsida</taxon>
        <taxon>eudicotyledons</taxon>
        <taxon>Gunneridae</taxon>
        <taxon>Pentapetalae</taxon>
        <taxon>asterids</taxon>
        <taxon>lamiids</taxon>
        <taxon>Solanales</taxon>
        <taxon>Solanaceae</taxon>
        <taxon>Solanoideae</taxon>
        <taxon>Capsiceae</taxon>
        <taxon>Capsicum</taxon>
    </lineage>
</organism>
<proteinExistence type="predicted"/>
<feature type="region of interest" description="Disordered" evidence="4">
    <location>
        <begin position="1401"/>
        <end position="1446"/>
    </location>
</feature>
<evidence type="ECO:0000259" key="5">
    <source>
        <dbReference type="PROSITE" id="PS51050"/>
    </source>
</evidence>
<dbReference type="PANTHER" id="PTHR46524">
    <property type="entry name" value="CW-TYPE ZINC FINGER"/>
    <property type="match status" value="1"/>
</dbReference>
<feature type="compositionally biased region" description="Basic and acidic residues" evidence="4">
    <location>
        <begin position="499"/>
        <end position="517"/>
    </location>
</feature>
<gene>
    <name evidence="6" type="ORF">T459_08374</name>
</gene>
<dbReference type="Gene3D" id="3.30.40.100">
    <property type="match status" value="1"/>
</dbReference>
<evidence type="ECO:0000313" key="6">
    <source>
        <dbReference type="EMBL" id="PHT86268.1"/>
    </source>
</evidence>
<feature type="compositionally biased region" description="Basic and acidic residues" evidence="4">
    <location>
        <begin position="1218"/>
        <end position="1274"/>
    </location>
</feature>
<feature type="compositionally biased region" description="Low complexity" evidence="4">
    <location>
        <begin position="1044"/>
        <end position="1056"/>
    </location>
</feature>
<dbReference type="STRING" id="4072.A0A2G2ZWC4"/>
<dbReference type="OMA" id="DNSRTEV"/>
<dbReference type="InterPro" id="IPR055300">
    <property type="entry name" value="CWZF3/5/7"/>
</dbReference>
<feature type="region of interest" description="Disordered" evidence="4">
    <location>
        <begin position="605"/>
        <end position="629"/>
    </location>
</feature>
<keyword evidence="3" id="KW-0862">Zinc</keyword>
<feature type="compositionally biased region" description="Polar residues" evidence="4">
    <location>
        <begin position="1063"/>
        <end position="1081"/>
    </location>
</feature>
<feature type="compositionally biased region" description="Low complexity" evidence="4">
    <location>
        <begin position="895"/>
        <end position="907"/>
    </location>
</feature>
<feature type="compositionally biased region" description="Basic and acidic residues" evidence="4">
    <location>
        <begin position="908"/>
        <end position="923"/>
    </location>
</feature>
<feature type="compositionally biased region" description="Polar residues" evidence="4">
    <location>
        <begin position="231"/>
        <end position="243"/>
    </location>
</feature>
<keyword evidence="2" id="KW-0863">Zinc-finger</keyword>
<dbReference type="Pfam" id="PF07496">
    <property type="entry name" value="zf-CW"/>
    <property type="match status" value="1"/>
</dbReference>
<feature type="compositionally biased region" description="Polar residues" evidence="4">
    <location>
        <begin position="98"/>
        <end position="126"/>
    </location>
</feature>
<dbReference type="Proteomes" id="UP000222542">
    <property type="component" value="Unassembled WGS sequence"/>
</dbReference>
<feature type="region of interest" description="Disordered" evidence="4">
    <location>
        <begin position="791"/>
        <end position="1154"/>
    </location>
</feature>
<feature type="region of interest" description="Disordered" evidence="4">
    <location>
        <begin position="373"/>
        <end position="533"/>
    </location>
</feature>
<accession>A0A2G2ZWC4</accession>
<feature type="region of interest" description="Disordered" evidence="4">
    <location>
        <begin position="1321"/>
        <end position="1378"/>
    </location>
</feature>
<feature type="compositionally biased region" description="Basic and acidic residues" evidence="4">
    <location>
        <begin position="1321"/>
        <end position="1356"/>
    </location>
</feature>
<feature type="compositionally biased region" description="Basic and acidic residues" evidence="4">
    <location>
        <begin position="434"/>
        <end position="459"/>
    </location>
</feature>
<feature type="region of interest" description="Disordered" evidence="4">
    <location>
        <begin position="165"/>
        <end position="196"/>
    </location>
</feature>
<feature type="region of interest" description="Disordered" evidence="4">
    <location>
        <begin position="30"/>
        <end position="56"/>
    </location>
</feature>
<evidence type="ECO:0000256" key="4">
    <source>
        <dbReference type="SAM" id="MobiDB-lite"/>
    </source>
</evidence>
<dbReference type="CDD" id="cd15517">
    <property type="entry name" value="PHD_TCF19_like"/>
    <property type="match status" value="1"/>
</dbReference>
<feature type="compositionally biased region" description="Basic and acidic residues" evidence="4">
    <location>
        <begin position="933"/>
        <end position="950"/>
    </location>
</feature>
<feature type="compositionally biased region" description="Polar residues" evidence="4">
    <location>
        <begin position="1401"/>
        <end position="1423"/>
    </location>
</feature>
<feature type="compositionally biased region" description="Basic and acidic residues" evidence="4">
    <location>
        <begin position="1119"/>
        <end position="1143"/>
    </location>
</feature>
<feature type="compositionally biased region" description="Basic and acidic residues" evidence="4">
    <location>
        <begin position="379"/>
        <end position="388"/>
    </location>
</feature>
<feature type="compositionally biased region" description="Basic and acidic residues" evidence="4">
    <location>
        <begin position="1428"/>
        <end position="1442"/>
    </location>
</feature>
<feature type="region of interest" description="Disordered" evidence="4">
    <location>
        <begin position="1175"/>
        <end position="1292"/>
    </location>
</feature>
<feature type="compositionally biased region" description="Low complexity" evidence="4">
    <location>
        <begin position="135"/>
        <end position="149"/>
    </location>
</feature>
<reference evidence="6 7" key="2">
    <citation type="journal article" date="2017" name="Genome Biol.">
        <title>New reference genome sequences of hot pepper reveal the massive evolution of plant disease-resistance genes by retroduplication.</title>
        <authorList>
            <person name="Kim S."/>
            <person name="Park J."/>
            <person name="Yeom S.I."/>
            <person name="Kim Y.M."/>
            <person name="Seo E."/>
            <person name="Kim K.T."/>
            <person name="Kim M.S."/>
            <person name="Lee J.M."/>
            <person name="Cheong K."/>
            <person name="Shin H.S."/>
            <person name="Kim S.B."/>
            <person name="Han K."/>
            <person name="Lee J."/>
            <person name="Park M."/>
            <person name="Lee H.A."/>
            <person name="Lee H.Y."/>
            <person name="Lee Y."/>
            <person name="Oh S."/>
            <person name="Lee J.H."/>
            <person name="Choi E."/>
            <person name="Choi E."/>
            <person name="Lee S.E."/>
            <person name="Jeon J."/>
            <person name="Kim H."/>
            <person name="Choi G."/>
            <person name="Song H."/>
            <person name="Lee J."/>
            <person name="Lee S.C."/>
            <person name="Kwon J.K."/>
            <person name="Lee H.Y."/>
            <person name="Koo N."/>
            <person name="Hong Y."/>
            <person name="Kim R.W."/>
            <person name="Kang W.H."/>
            <person name="Huh J.H."/>
            <person name="Kang B.C."/>
            <person name="Yang T.J."/>
            <person name="Lee Y.H."/>
            <person name="Bennetzen J.L."/>
            <person name="Choi D."/>
        </authorList>
    </citation>
    <scope>NUCLEOTIDE SEQUENCE [LARGE SCALE GENOMIC DNA]</scope>
    <source>
        <strain evidence="7">cv. CM334</strain>
    </source>
</reference>
<evidence type="ECO:0000256" key="2">
    <source>
        <dbReference type="ARBA" id="ARBA00022771"/>
    </source>
</evidence>
<feature type="compositionally biased region" description="Polar residues" evidence="4">
    <location>
        <begin position="1275"/>
        <end position="1284"/>
    </location>
</feature>
<feature type="compositionally biased region" description="Polar residues" evidence="4">
    <location>
        <begin position="1105"/>
        <end position="1118"/>
    </location>
</feature>
<reference evidence="6 7" key="1">
    <citation type="journal article" date="2014" name="Nat. Genet.">
        <title>Genome sequence of the hot pepper provides insights into the evolution of pungency in Capsicum species.</title>
        <authorList>
            <person name="Kim S."/>
            <person name="Park M."/>
            <person name="Yeom S.I."/>
            <person name="Kim Y.M."/>
            <person name="Lee J.M."/>
            <person name="Lee H.A."/>
            <person name="Seo E."/>
            <person name="Choi J."/>
            <person name="Cheong K."/>
            <person name="Kim K.T."/>
            <person name="Jung K."/>
            <person name="Lee G.W."/>
            <person name="Oh S.K."/>
            <person name="Bae C."/>
            <person name="Kim S.B."/>
            <person name="Lee H.Y."/>
            <person name="Kim S.Y."/>
            <person name="Kim M.S."/>
            <person name="Kang B.C."/>
            <person name="Jo Y.D."/>
            <person name="Yang H.B."/>
            <person name="Jeong H.J."/>
            <person name="Kang W.H."/>
            <person name="Kwon J.K."/>
            <person name="Shin C."/>
            <person name="Lim J.Y."/>
            <person name="Park J.H."/>
            <person name="Huh J.H."/>
            <person name="Kim J.S."/>
            <person name="Kim B.D."/>
            <person name="Cohen O."/>
            <person name="Paran I."/>
            <person name="Suh M.C."/>
            <person name="Lee S.B."/>
            <person name="Kim Y.K."/>
            <person name="Shin Y."/>
            <person name="Noh S.J."/>
            <person name="Park J."/>
            <person name="Seo Y.S."/>
            <person name="Kwon S.Y."/>
            <person name="Kim H.A."/>
            <person name="Park J.M."/>
            <person name="Kim H.J."/>
            <person name="Choi S.B."/>
            <person name="Bosland P.W."/>
            <person name="Reeves G."/>
            <person name="Jo S.H."/>
            <person name="Lee B.W."/>
            <person name="Cho H.T."/>
            <person name="Choi H.S."/>
            <person name="Lee M.S."/>
            <person name="Yu Y."/>
            <person name="Do Choi Y."/>
            <person name="Park B.S."/>
            <person name="van Deynze A."/>
            <person name="Ashrafi H."/>
            <person name="Hill T."/>
            <person name="Kim W.T."/>
            <person name="Pai H.S."/>
            <person name="Ahn H.K."/>
            <person name="Yeam I."/>
            <person name="Giovannoni J.J."/>
            <person name="Rose J.K."/>
            <person name="Sorensen I."/>
            <person name="Lee S.J."/>
            <person name="Kim R.W."/>
            <person name="Choi I.Y."/>
            <person name="Choi B.S."/>
            <person name="Lim J.S."/>
            <person name="Lee Y.H."/>
            <person name="Choi D."/>
        </authorList>
    </citation>
    <scope>NUCLEOTIDE SEQUENCE [LARGE SCALE GENOMIC DNA]</scope>
    <source>
        <strain evidence="7">cv. CM334</strain>
    </source>
</reference>
<dbReference type="PANTHER" id="PTHR46524:SF5">
    <property type="entry name" value="CW-TYPE DOMAIN-CONTAINING PROTEIN"/>
    <property type="match status" value="1"/>
</dbReference>
<feature type="region of interest" description="Disordered" evidence="4">
    <location>
        <begin position="231"/>
        <end position="252"/>
    </location>
</feature>
<dbReference type="EMBL" id="AYRZ02000003">
    <property type="protein sequence ID" value="PHT86268.1"/>
    <property type="molecule type" value="Genomic_DNA"/>
</dbReference>
<keyword evidence="7" id="KW-1185">Reference proteome</keyword>
<feature type="compositionally biased region" description="Low complexity" evidence="4">
    <location>
        <begin position="486"/>
        <end position="496"/>
    </location>
</feature>
<feature type="region of interest" description="Disordered" evidence="4">
    <location>
        <begin position="94"/>
        <end position="149"/>
    </location>
</feature>
<evidence type="ECO:0000256" key="1">
    <source>
        <dbReference type="ARBA" id="ARBA00022723"/>
    </source>
</evidence>
<feature type="compositionally biased region" description="Basic and acidic residues" evidence="4">
    <location>
        <begin position="605"/>
        <end position="628"/>
    </location>
</feature>
<dbReference type="InterPro" id="IPR056406">
    <property type="entry name" value="THD_CWZF3/5/7"/>
</dbReference>
<comment type="caution">
    <text evidence="6">The sequence shown here is derived from an EMBL/GenBank/DDBJ whole genome shotgun (WGS) entry which is preliminary data.</text>
</comment>